<reference evidence="3" key="2">
    <citation type="submission" date="2018-05" db="EMBL/GenBank/DDBJ databases">
        <title>OmerRS3 (Oryza meridionalis Reference Sequence Version 3).</title>
        <authorList>
            <person name="Zhang J."/>
            <person name="Kudrna D."/>
            <person name="Lee S."/>
            <person name="Talag J."/>
            <person name="Welchert J."/>
            <person name="Wing R.A."/>
        </authorList>
    </citation>
    <scope>NUCLEOTIDE SEQUENCE [LARGE SCALE GENOMIC DNA]</scope>
    <source>
        <strain evidence="3">cv. OR44</strain>
    </source>
</reference>
<dbReference type="Proteomes" id="UP000008021">
    <property type="component" value="Chromosome 4"/>
</dbReference>
<dbReference type="AlphaFoldDB" id="A0A0E0DE73"/>
<reference evidence="3" key="1">
    <citation type="submission" date="2015-04" db="UniProtKB">
        <authorList>
            <consortium name="EnsemblPlants"/>
        </authorList>
    </citation>
    <scope>IDENTIFICATION</scope>
</reference>
<organism evidence="3">
    <name type="scientific">Oryza meridionalis</name>
    <dbReference type="NCBI Taxonomy" id="40149"/>
    <lineage>
        <taxon>Eukaryota</taxon>
        <taxon>Viridiplantae</taxon>
        <taxon>Streptophyta</taxon>
        <taxon>Embryophyta</taxon>
        <taxon>Tracheophyta</taxon>
        <taxon>Spermatophyta</taxon>
        <taxon>Magnoliopsida</taxon>
        <taxon>Liliopsida</taxon>
        <taxon>Poales</taxon>
        <taxon>Poaceae</taxon>
        <taxon>BOP clade</taxon>
        <taxon>Oryzoideae</taxon>
        <taxon>Oryzeae</taxon>
        <taxon>Oryzinae</taxon>
        <taxon>Oryza</taxon>
    </lineage>
</organism>
<sequence length="182" mass="19884">MPPVSAGTAAPDSGTGSIAANDGDGDLHGEQSKPVAISGDGLAPNVAKKMKRSVEGLKTSRPATADDAGGGDDVSPRLRRRRRRLLEIKKRGVEVEEQMLALEERRLRWAAADAEARREEGEEDAELEKMRVENGVARAENARLWRRLLRRRRERELGVGGVRSNKCRDGAVAMEGEEKPVP</sequence>
<accession>A0A0E0DE73</accession>
<dbReference type="HOGENOM" id="CLU_1565370_0_0_1"/>
<protein>
    <submittedName>
        <fullName evidence="3">Uncharacterized protein</fullName>
    </submittedName>
</protein>
<proteinExistence type="predicted"/>
<evidence type="ECO:0000313" key="3">
    <source>
        <dbReference type="EnsemblPlants" id="OMERI04G11250.1"/>
    </source>
</evidence>
<dbReference type="eggNOG" id="ENOG502R4W0">
    <property type="taxonomic scope" value="Eukaryota"/>
</dbReference>
<feature type="coiled-coil region" evidence="1">
    <location>
        <begin position="85"/>
        <end position="142"/>
    </location>
</feature>
<evidence type="ECO:0000313" key="4">
    <source>
        <dbReference type="Proteomes" id="UP000008021"/>
    </source>
</evidence>
<evidence type="ECO:0000256" key="2">
    <source>
        <dbReference type="SAM" id="MobiDB-lite"/>
    </source>
</evidence>
<dbReference type="EnsemblPlants" id="OMERI04G11250.1">
    <property type="protein sequence ID" value="OMERI04G11250.1"/>
    <property type="gene ID" value="OMERI04G11250"/>
</dbReference>
<evidence type="ECO:0000256" key="1">
    <source>
        <dbReference type="SAM" id="Coils"/>
    </source>
</evidence>
<dbReference type="Gramene" id="OMERI04G11250.1">
    <property type="protein sequence ID" value="OMERI04G11250.1"/>
    <property type="gene ID" value="OMERI04G11250"/>
</dbReference>
<keyword evidence="1" id="KW-0175">Coiled coil</keyword>
<name>A0A0E0DE73_9ORYZ</name>
<feature type="region of interest" description="Disordered" evidence="2">
    <location>
        <begin position="1"/>
        <end position="80"/>
    </location>
</feature>
<keyword evidence="4" id="KW-1185">Reference proteome</keyword>